<reference evidence="3" key="1">
    <citation type="submission" date="2020-11" db="EMBL/GenBank/DDBJ databases">
        <authorList>
            <consortium name="DOE Joint Genome Institute"/>
            <person name="Ahrendt S."/>
            <person name="Riley R."/>
            <person name="Andreopoulos W."/>
            <person name="Labutti K."/>
            <person name="Pangilinan J."/>
            <person name="Ruiz-Duenas F.J."/>
            <person name="Barrasa J.M."/>
            <person name="Sanchez-Garcia M."/>
            <person name="Camarero S."/>
            <person name="Miyauchi S."/>
            <person name="Serrano A."/>
            <person name="Linde D."/>
            <person name="Babiker R."/>
            <person name="Drula E."/>
            <person name="Ayuso-Fernandez I."/>
            <person name="Pacheco R."/>
            <person name="Padilla G."/>
            <person name="Ferreira P."/>
            <person name="Barriuso J."/>
            <person name="Kellner H."/>
            <person name="Castanera R."/>
            <person name="Alfaro M."/>
            <person name="Ramirez L."/>
            <person name="Pisabarro A.G."/>
            <person name="Kuo A."/>
            <person name="Tritt A."/>
            <person name="Lipzen A."/>
            <person name="He G."/>
            <person name="Yan M."/>
            <person name="Ng V."/>
            <person name="Cullen D."/>
            <person name="Martin F."/>
            <person name="Rosso M.-N."/>
            <person name="Henrissat B."/>
            <person name="Hibbett D."/>
            <person name="Martinez A.T."/>
            <person name="Grigoriev I.V."/>
        </authorList>
    </citation>
    <scope>NUCLEOTIDE SEQUENCE</scope>
    <source>
        <strain evidence="3">CIRM-BRFM 674</strain>
    </source>
</reference>
<evidence type="ECO:0000313" key="4">
    <source>
        <dbReference type="Proteomes" id="UP000807469"/>
    </source>
</evidence>
<feature type="domain" description="NACHT" evidence="2">
    <location>
        <begin position="49"/>
        <end position="199"/>
    </location>
</feature>
<dbReference type="OrthoDB" id="5967843at2759"/>
<gene>
    <name evidence="3" type="ORF">BDN70DRAFT_773251</name>
</gene>
<dbReference type="AlphaFoldDB" id="A0A9P6CQQ4"/>
<accession>A0A9P6CQQ4</accession>
<dbReference type="Pfam" id="PF24883">
    <property type="entry name" value="NPHP3_N"/>
    <property type="match status" value="1"/>
</dbReference>
<feature type="non-terminal residue" evidence="3">
    <location>
        <position position="1"/>
    </location>
</feature>
<evidence type="ECO:0000259" key="2">
    <source>
        <dbReference type="PROSITE" id="PS50837"/>
    </source>
</evidence>
<dbReference type="InterPro" id="IPR007111">
    <property type="entry name" value="NACHT_NTPase"/>
</dbReference>
<dbReference type="Gene3D" id="3.40.50.300">
    <property type="entry name" value="P-loop containing nucleotide triphosphate hydrolases"/>
    <property type="match status" value="1"/>
</dbReference>
<protein>
    <recommendedName>
        <fullName evidence="2">NACHT domain-containing protein</fullName>
    </recommendedName>
</protein>
<comment type="caution">
    <text evidence="3">The sequence shown here is derived from an EMBL/GenBank/DDBJ whole genome shotgun (WGS) entry which is preliminary data.</text>
</comment>
<proteinExistence type="predicted"/>
<dbReference type="InterPro" id="IPR027417">
    <property type="entry name" value="P-loop_NTPase"/>
</dbReference>
<dbReference type="PROSITE" id="PS50837">
    <property type="entry name" value="NACHT"/>
    <property type="match status" value="1"/>
</dbReference>
<feature type="non-terminal residue" evidence="3">
    <location>
        <position position="321"/>
    </location>
</feature>
<evidence type="ECO:0000313" key="3">
    <source>
        <dbReference type="EMBL" id="KAF9470425.1"/>
    </source>
</evidence>
<sequence>KLLLENISKGAFHDAAERGDPPKCHPRTRTAIRSELMEWIKAPEAKRKLVIWMYGPAGSGKTAIAQSIAEECKALGLLAASFFFFRTASERNNATRFIATIAYQISRFLPEFEDHVLNAIEWEPTIFSRKLSTQIKKLIIEPLRLLPSASVKPIFVVVDGLDECGPDSQSPSEVLEVLGTAISNLQHFPLLFLIGSRPDYEIRQIFSSDMLGAFTHSIVLDDTYKPDEDIRIYLISKFQEIQDRQRSAGSPLSASWPAEADIDHLVYKASGQFIFAATVVKFVDSSRYNPAQRLDIILGLSTSGDENPFALLDELYRYILT</sequence>
<name>A0A9P6CQQ4_9AGAR</name>
<dbReference type="Proteomes" id="UP000807469">
    <property type="component" value="Unassembled WGS sequence"/>
</dbReference>
<evidence type="ECO:0000256" key="1">
    <source>
        <dbReference type="ARBA" id="ARBA00022737"/>
    </source>
</evidence>
<dbReference type="PANTHER" id="PTHR10039:SF14">
    <property type="entry name" value="NACHT DOMAIN-CONTAINING PROTEIN"/>
    <property type="match status" value="1"/>
</dbReference>
<keyword evidence="4" id="KW-1185">Reference proteome</keyword>
<dbReference type="PANTHER" id="PTHR10039">
    <property type="entry name" value="AMELOGENIN"/>
    <property type="match status" value="1"/>
</dbReference>
<dbReference type="SUPFAM" id="SSF52540">
    <property type="entry name" value="P-loop containing nucleoside triphosphate hydrolases"/>
    <property type="match status" value="1"/>
</dbReference>
<keyword evidence="1" id="KW-0677">Repeat</keyword>
<dbReference type="InterPro" id="IPR056884">
    <property type="entry name" value="NPHP3-like_N"/>
</dbReference>
<organism evidence="3 4">
    <name type="scientific">Pholiota conissans</name>
    <dbReference type="NCBI Taxonomy" id="109636"/>
    <lineage>
        <taxon>Eukaryota</taxon>
        <taxon>Fungi</taxon>
        <taxon>Dikarya</taxon>
        <taxon>Basidiomycota</taxon>
        <taxon>Agaricomycotina</taxon>
        <taxon>Agaricomycetes</taxon>
        <taxon>Agaricomycetidae</taxon>
        <taxon>Agaricales</taxon>
        <taxon>Agaricineae</taxon>
        <taxon>Strophariaceae</taxon>
        <taxon>Pholiota</taxon>
    </lineage>
</organism>
<dbReference type="EMBL" id="MU156006">
    <property type="protein sequence ID" value="KAF9470425.1"/>
    <property type="molecule type" value="Genomic_DNA"/>
</dbReference>